<evidence type="ECO:0000313" key="2">
    <source>
        <dbReference type="EMBL" id="AMD88576.1"/>
    </source>
</evidence>
<dbReference type="STRING" id="111015.AXF14_10875"/>
<sequence>MRVAQDAATFSNHVSRFLQVPNGLDGEEHREMRELLDPFFSTEAMVRLKPRVENVADSLVESLVPGAPIWSVREIGSVYAVRAQSTWLGWRSDVEDELIEWMDANHEATRSGELTRTREVAEWFDRIMRGLVAEHRESHGPEDVTHALTLVTKGDGAPLSEEELVSILRNWTGGDLGSLALCTGVLLHWLVEHPERQAEWPVLSDSALDRAIDEVLRIDDPFTSNRRVTTCPVHVAGRDLEAGTQVVIDWTSANRDPEVFGDPDSYDPEGHAADNLVYGTGAHVCPGRPLATLELRVLVRALLAQFRVSRAEGEAARAQWPLGGWERLPVLLTEVDGGAE</sequence>
<dbReference type="Proteomes" id="UP000065220">
    <property type="component" value="Chromosome"/>
</dbReference>
<dbReference type="SUPFAM" id="SSF48264">
    <property type="entry name" value="Cytochrome P450"/>
    <property type="match status" value="1"/>
</dbReference>
<evidence type="ECO:0000313" key="3">
    <source>
        <dbReference type="Proteomes" id="UP000065220"/>
    </source>
</evidence>
<dbReference type="KEGG" id="ard:AXF14_10875"/>
<dbReference type="PANTHER" id="PTHR46696:SF6">
    <property type="entry name" value="P450, PUTATIVE (EUROFUNG)-RELATED"/>
    <property type="match status" value="1"/>
</dbReference>
<keyword evidence="3" id="KW-1185">Reference proteome</keyword>
<dbReference type="GO" id="GO:0016705">
    <property type="term" value="F:oxidoreductase activity, acting on paired donors, with incorporation or reduction of molecular oxygen"/>
    <property type="evidence" value="ECO:0007669"/>
    <property type="project" value="InterPro"/>
</dbReference>
<name>A0A109W3D4_ACTRD</name>
<evidence type="ECO:0000256" key="1">
    <source>
        <dbReference type="ARBA" id="ARBA00010617"/>
    </source>
</evidence>
<dbReference type="Pfam" id="PF00067">
    <property type="entry name" value="p450"/>
    <property type="match status" value="1"/>
</dbReference>
<dbReference type="AlphaFoldDB" id="A0A109W3D4"/>
<dbReference type="InterPro" id="IPR002397">
    <property type="entry name" value="Cyt_P450_B"/>
</dbReference>
<dbReference type="GO" id="GO:0005506">
    <property type="term" value="F:iron ion binding"/>
    <property type="evidence" value="ECO:0007669"/>
    <property type="project" value="InterPro"/>
</dbReference>
<organism evidence="2 3">
    <name type="scientific">Actinomyces radicidentis</name>
    <dbReference type="NCBI Taxonomy" id="111015"/>
    <lineage>
        <taxon>Bacteria</taxon>
        <taxon>Bacillati</taxon>
        <taxon>Actinomycetota</taxon>
        <taxon>Actinomycetes</taxon>
        <taxon>Actinomycetales</taxon>
        <taxon>Actinomycetaceae</taxon>
        <taxon>Actinomyces</taxon>
    </lineage>
</organism>
<dbReference type="GO" id="GO:0020037">
    <property type="term" value="F:heme binding"/>
    <property type="evidence" value="ECO:0007669"/>
    <property type="project" value="InterPro"/>
</dbReference>
<dbReference type="Gene3D" id="1.10.630.10">
    <property type="entry name" value="Cytochrome P450"/>
    <property type="match status" value="1"/>
</dbReference>
<dbReference type="PANTHER" id="PTHR46696">
    <property type="entry name" value="P450, PUTATIVE (EUROFUNG)-RELATED"/>
    <property type="match status" value="1"/>
</dbReference>
<dbReference type="InterPro" id="IPR001128">
    <property type="entry name" value="Cyt_P450"/>
</dbReference>
<reference evidence="3" key="1">
    <citation type="submission" date="2016-02" db="EMBL/GenBank/DDBJ databases">
        <authorList>
            <person name="Holder M.E."/>
            <person name="Ajami N.J."/>
            <person name="Petrosino J.F."/>
        </authorList>
    </citation>
    <scope>NUCLEOTIDE SEQUENCE [LARGE SCALE GENOMIC DNA]</scope>
    <source>
        <strain evidence="3">CCUG 36733</strain>
    </source>
</reference>
<dbReference type="EMBL" id="CP014228">
    <property type="protein sequence ID" value="AMD88576.1"/>
    <property type="molecule type" value="Genomic_DNA"/>
</dbReference>
<accession>A0A109W3D4</accession>
<dbReference type="GO" id="GO:0004497">
    <property type="term" value="F:monooxygenase activity"/>
    <property type="evidence" value="ECO:0007669"/>
    <property type="project" value="InterPro"/>
</dbReference>
<dbReference type="InterPro" id="IPR036396">
    <property type="entry name" value="Cyt_P450_sf"/>
</dbReference>
<protein>
    <submittedName>
        <fullName evidence="2">Cytochrome</fullName>
    </submittedName>
</protein>
<comment type="similarity">
    <text evidence="1">Belongs to the cytochrome P450 family.</text>
</comment>
<proteinExistence type="inferred from homology"/>
<gene>
    <name evidence="2" type="ORF">AXF14_10875</name>
</gene>
<dbReference type="PRINTS" id="PR00359">
    <property type="entry name" value="BP450"/>
</dbReference>